<dbReference type="PANTHER" id="PTHR43681">
    <property type="entry name" value="TRANSMEMBRANE GTPASE FZO"/>
    <property type="match status" value="1"/>
</dbReference>
<name>A0A7M7J6J7_VARDE</name>
<dbReference type="SUPFAM" id="SSF52540">
    <property type="entry name" value="P-loop containing nucleoside triphosphate hydrolases"/>
    <property type="match status" value="1"/>
</dbReference>
<dbReference type="GeneID" id="111244569"/>
<dbReference type="InterPro" id="IPR011992">
    <property type="entry name" value="EF-hand-dom_pair"/>
</dbReference>
<dbReference type="AlphaFoldDB" id="A0A7M7J6J7"/>
<dbReference type="Gene3D" id="1.10.268.20">
    <property type="match status" value="1"/>
</dbReference>
<dbReference type="Pfam" id="PF00350">
    <property type="entry name" value="Dynamin_N"/>
    <property type="match status" value="1"/>
</dbReference>
<evidence type="ECO:0000259" key="1">
    <source>
        <dbReference type="PROSITE" id="PS50031"/>
    </source>
</evidence>
<dbReference type="Pfam" id="PF16880">
    <property type="entry name" value="EHD_N"/>
    <property type="match status" value="1"/>
</dbReference>
<dbReference type="Gene3D" id="3.40.50.300">
    <property type="entry name" value="P-loop containing nucleotide triphosphate hydrolases"/>
    <property type="match status" value="1"/>
</dbReference>
<dbReference type="Gene3D" id="1.10.238.10">
    <property type="entry name" value="EF-hand"/>
    <property type="match status" value="1"/>
</dbReference>
<dbReference type="PROSITE" id="PS50031">
    <property type="entry name" value="EH"/>
    <property type="match status" value="1"/>
</dbReference>
<dbReference type="OrthoDB" id="6498686at2759"/>
<dbReference type="InterPro" id="IPR000261">
    <property type="entry name" value="EH_dom"/>
</dbReference>
<dbReference type="InterPro" id="IPR040990">
    <property type="entry name" value="DUF5600"/>
</dbReference>
<proteinExistence type="predicted"/>
<keyword evidence="3" id="KW-1185">Reference proteome</keyword>
<reference evidence="2" key="1">
    <citation type="submission" date="2021-01" db="UniProtKB">
        <authorList>
            <consortium name="EnsemblMetazoa"/>
        </authorList>
    </citation>
    <scope>IDENTIFICATION</scope>
</reference>
<accession>A0A7M7J6J7</accession>
<dbReference type="RefSeq" id="XP_022647532.1">
    <property type="nucleotide sequence ID" value="XM_022791797.1"/>
</dbReference>
<dbReference type="EnsemblMetazoa" id="XM_022791797">
    <property type="protein sequence ID" value="XP_022647532"/>
    <property type="gene ID" value="LOC111244569"/>
</dbReference>
<dbReference type="InterPro" id="IPR027417">
    <property type="entry name" value="P-loop_NTPase"/>
</dbReference>
<dbReference type="InterPro" id="IPR051943">
    <property type="entry name" value="TRAFAC_Dynamin-like_GTPase"/>
</dbReference>
<dbReference type="Proteomes" id="UP000594260">
    <property type="component" value="Unplaced"/>
</dbReference>
<dbReference type="Pfam" id="PF12763">
    <property type="entry name" value="EH"/>
    <property type="match status" value="1"/>
</dbReference>
<organism evidence="2 3">
    <name type="scientific">Varroa destructor</name>
    <name type="common">Honeybee mite</name>
    <dbReference type="NCBI Taxonomy" id="109461"/>
    <lineage>
        <taxon>Eukaryota</taxon>
        <taxon>Metazoa</taxon>
        <taxon>Ecdysozoa</taxon>
        <taxon>Arthropoda</taxon>
        <taxon>Chelicerata</taxon>
        <taxon>Arachnida</taxon>
        <taxon>Acari</taxon>
        <taxon>Parasitiformes</taxon>
        <taxon>Mesostigmata</taxon>
        <taxon>Gamasina</taxon>
        <taxon>Dermanyssoidea</taxon>
        <taxon>Varroidae</taxon>
        <taxon>Varroa</taxon>
    </lineage>
</organism>
<dbReference type="PANTHER" id="PTHR43681:SF1">
    <property type="entry name" value="SARCALUMENIN"/>
    <property type="match status" value="1"/>
</dbReference>
<sequence>MDQAMSAAKAQLRKANISLHALLKARETTFDSPRELDARAFCSLEEGLTTLYEERLLPLEQETQFQHFSSHSRLLEADFYAKPIVLIIGPYSVGKTSLVERLLGRSYPGMRVGPEPTTDRFVVIGYSSTDITTPGGALILPSNREETGSRGRGEFPKTGLERFGAAFLDRLIGASLNAQILQQITLIDTPGVISGTRNYDYVGAMEWFGEKSDQIVVMMDALKPEISDELKTVLESLKRYAHKMRFIINKADEITSDEELMKVYGAILWSLGQVLGTPEVPDILLGSFWSRGARADSKNSEMFMANLKRLDAEIAELPCNSALRKLDQILRRARQVRAHGLLINFLKEHYPTVLKKGASSRLSTTELSEIFEQLVSKYKISMGDLPKASAMRKKLRWSSDLHNCSAEKILSLLDEVNHFIDVDIPALLDMSQRKEPLHVKAIFGQQMRQVVAEHISAQQHAKYEEMFNRMSSRVQAMNGVEIRAALQEENVSLDTATFTMLWNFVNIEKQEQLDKKLFAVFMHLVDHWRHDEKSSCISLVERLMESDAVTSLPSNGVKLVVRDDVKSHRCGDA</sequence>
<evidence type="ECO:0000313" key="2">
    <source>
        <dbReference type="EnsemblMetazoa" id="XP_022647532"/>
    </source>
</evidence>
<dbReference type="Pfam" id="PF18150">
    <property type="entry name" value="DUF5600"/>
    <property type="match status" value="1"/>
</dbReference>
<evidence type="ECO:0000313" key="3">
    <source>
        <dbReference type="Proteomes" id="UP000594260"/>
    </source>
</evidence>
<dbReference type="InterPro" id="IPR031692">
    <property type="entry name" value="EHD_N"/>
</dbReference>
<dbReference type="InParanoid" id="A0A7M7J6J7"/>
<dbReference type="SUPFAM" id="SSF47473">
    <property type="entry name" value="EF-hand"/>
    <property type="match status" value="1"/>
</dbReference>
<feature type="domain" description="EH" evidence="1">
    <location>
        <begin position="459"/>
        <end position="525"/>
    </location>
</feature>
<dbReference type="InterPro" id="IPR045063">
    <property type="entry name" value="Dynamin_N"/>
</dbReference>
<protein>
    <recommendedName>
        <fullName evidence="1">EH domain-containing protein</fullName>
    </recommendedName>
</protein>
<dbReference type="KEGG" id="vde:111244569"/>